<organism evidence="6 7">
    <name type="scientific">Dyella japonica A8</name>
    <dbReference type="NCBI Taxonomy" id="1217721"/>
    <lineage>
        <taxon>Bacteria</taxon>
        <taxon>Pseudomonadati</taxon>
        <taxon>Pseudomonadota</taxon>
        <taxon>Gammaproteobacteria</taxon>
        <taxon>Lysobacterales</taxon>
        <taxon>Rhodanobacteraceae</taxon>
        <taxon>Dyella</taxon>
    </lineage>
</organism>
<dbReference type="EMBL" id="CP008884">
    <property type="protein sequence ID" value="AIF49076.1"/>
    <property type="molecule type" value="Genomic_DNA"/>
</dbReference>
<dbReference type="Pfam" id="PF00034">
    <property type="entry name" value="Cytochrom_C"/>
    <property type="match status" value="2"/>
</dbReference>
<evidence type="ECO:0000256" key="4">
    <source>
        <dbReference type="PROSITE-ProRule" id="PRU00433"/>
    </source>
</evidence>
<dbReference type="STRING" id="1217721.HY57_18400"/>
<sequence>MVPARSVPHARALTPGRGNMKSLSAKWSQVGRALGVWMLLLMMAQVGAASAQDAPHPAIPDTLQQRIAACTACHGVHGEGTPESGFFPRLAGKPPGYLARQLKDFQDGLRKYGPMEYTVRQLSPDYMHEIADYFAAQDVPYARSPVPNVSADLRQRGETLVMHGDPSRQIPPCAACHGSQLTGVQPDIPGLVGLPYDYISSQLGSWRTKTRATVAPDCMSQIANRLSDSDITAVSAWLASRELPADMHAQAAGTVTPPLHCGVLGDKGDGA</sequence>
<dbReference type="GO" id="GO:0020037">
    <property type="term" value="F:heme binding"/>
    <property type="evidence" value="ECO:0007669"/>
    <property type="project" value="InterPro"/>
</dbReference>
<keyword evidence="7" id="KW-1185">Reference proteome</keyword>
<proteinExistence type="predicted"/>
<evidence type="ECO:0000259" key="5">
    <source>
        <dbReference type="PROSITE" id="PS51007"/>
    </source>
</evidence>
<dbReference type="GO" id="GO:0046872">
    <property type="term" value="F:metal ion binding"/>
    <property type="evidence" value="ECO:0007669"/>
    <property type="project" value="UniProtKB-KW"/>
</dbReference>
<evidence type="ECO:0000256" key="1">
    <source>
        <dbReference type="ARBA" id="ARBA00022617"/>
    </source>
</evidence>
<dbReference type="Proteomes" id="UP000027987">
    <property type="component" value="Chromosome"/>
</dbReference>
<name>A0A075K4D1_9GAMM</name>
<dbReference type="PROSITE" id="PS51007">
    <property type="entry name" value="CYTC"/>
    <property type="match status" value="2"/>
</dbReference>
<dbReference type="PANTHER" id="PTHR33751:SF11">
    <property type="entry name" value="BLL4483 PROTEIN"/>
    <property type="match status" value="1"/>
</dbReference>
<feature type="domain" description="Cytochrome c" evidence="5">
    <location>
        <begin position="152"/>
        <end position="242"/>
    </location>
</feature>
<evidence type="ECO:0000313" key="6">
    <source>
        <dbReference type="EMBL" id="AIF49076.1"/>
    </source>
</evidence>
<dbReference type="InterPro" id="IPR009056">
    <property type="entry name" value="Cyt_c-like_dom"/>
</dbReference>
<dbReference type="AlphaFoldDB" id="A0A075K4D1"/>
<keyword evidence="3 4" id="KW-0408">Iron</keyword>
<keyword evidence="2 4" id="KW-0479">Metal-binding</keyword>
<evidence type="ECO:0000256" key="3">
    <source>
        <dbReference type="ARBA" id="ARBA00023004"/>
    </source>
</evidence>
<dbReference type="PATRIC" id="fig|1217721.7.peg.3779"/>
<reference evidence="6 7" key="1">
    <citation type="submission" date="2014-07" db="EMBL/GenBank/DDBJ databases">
        <title>Complete Genome Sequence of Dyella japonica Strain A8 Isolated from Malaysian Tropical Soil.</title>
        <authorList>
            <person name="Hui R.K.H."/>
            <person name="Chen J.-W."/>
            <person name="Chan K.-G."/>
            <person name="Leung F.C.C."/>
        </authorList>
    </citation>
    <scope>NUCLEOTIDE SEQUENCE [LARGE SCALE GENOMIC DNA]</scope>
    <source>
        <strain evidence="6 7">A8</strain>
    </source>
</reference>
<dbReference type="SUPFAM" id="SSF46626">
    <property type="entry name" value="Cytochrome c"/>
    <property type="match status" value="2"/>
</dbReference>
<gene>
    <name evidence="6" type="ORF">HY57_18400</name>
</gene>
<dbReference type="GO" id="GO:0009055">
    <property type="term" value="F:electron transfer activity"/>
    <property type="evidence" value="ECO:0007669"/>
    <property type="project" value="InterPro"/>
</dbReference>
<keyword evidence="1 4" id="KW-0349">Heme</keyword>
<evidence type="ECO:0000256" key="2">
    <source>
        <dbReference type="ARBA" id="ARBA00022723"/>
    </source>
</evidence>
<feature type="domain" description="Cytochrome c" evidence="5">
    <location>
        <begin position="42"/>
        <end position="138"/>
    </location>
</feature>
<dbReference type="HOGENOM" id="CLU_076280_0_0_6"/>
<protein>
    <submittedName>
        <fullName evidence="6">Cytochrome C</fullName>
    </submittedName>
</protein>
<dbReference type="KEGG" id="dja:HY57_18400"/>
<evidence type="ECO:0000313" key="7">
    <source>
        <dbReference type="Proteomes" id="UP000027987"/>
    </source>
</evidence>
<dbReference type="InterPro" id="IPR050597">
    <property type="entry name" value="Cytochrome_c_Oxidase_Subunit"/>
</dbReference>
<dbReference type="Gene3D" id="1.10.760.10">
    <property type="entry name" value="Cytochrome c-like domain"/>
    <property type="match status" value="2"/>
</dbReference>
<accession>A0A075K4D1</accession>
<dbReference type="PANTHER" id="PTHR33751">
    <property type="entry name" value="CBB3-TYPE CYTOCHROME C OXIDASE SUBUNIT FIXP"/>
    <property type="match status" value="1"/>
</dbReference>
<dbReference type="InterPro" id="IPR036909">
    <property type="entry name" value="Cyt_c-like_dom_sf"/>
</dbReference>